<dbReference type="GO" id="GO:0005829">
    <property type="term" value="C:cytosol"/>
    <property type="evidence" value="ECO:0007669"/>
    <property type="project" value="TreeGrafter"/>
</dbReference>
<evidence type="ECO:0000256" key="1">
    <source>
        <dbReference type="SAM" id="MobiDB-lite"/>
    </source>
</evidence>
<dbReference type="NCBIfam" id="TIGR00725">
    <property type="entry name" value="TIGR00725 family protein"/>
    <property type="match status" value="1"/>
</dbReference>
<name>L9YC01_NATP1</name>
<dbReference type="PATRIC" id="fig|797303.5.peg.3694"/>
<feature type="region of interest" description="Disordered" evidence="1">
    <location>
        <begin position="1"/>
        <end position="22"/>
    </location>
</feature>
<gene>
    <name evidence="2" type="ORF">C488_18555</name>
</gene>
<evidence type="ECO:0008006" key="4">
    <source>
        <dbReference type="Google" id="ProtNLM"/>
    </source>
</evidence>
<dbReference type="InterPro" id="IPR052341">
    <property type="entry name" value="LOG_family_nucleotidases"/>
</dbReference>
<dbReference type="Gene3D" id="3.40.50.450">
    <property type="match status" value="1"/>
</dbReference>
<feature type="compositionally biased region" description="Basic and acidic residues" evidence="1">
    <location>
        <begin position="1"/>
        <end position="11"/>
    </location>
</feature>
<accession>L9YC01</accession>
<dbReference type="AlphaFoldDB" id="L9YC01"/>
<dbReference type="SUPFAM" id="SSF102405">
    <property type="entry name" value="MCP/YpsA-like"/>
    <property type="match status" value="1"/>
</dbReference>
<comment type="caution">
    <text evidence="2">The sequence shown here is derived from an EMBL/GenBank/DDBJ whole genome shotgun (WGS) entry which is preliminary data.</text>
</comment>
<dbReference type="Proteomes" id="UP000011593">
    <property type="component" value="Unassembled WGS sequence"/>
</dbReference>
<evidence type="ECO:0000313" key="3">
    <source>
        <dbReference type="Proteomes" id="UP000011593"/>
    </source>
</evidence>
<evidence type="ECO:0000313" key="2">
    <source>
        <dbReference type="EMBL" id="ELY70443.1"/>
    </source>
</evidence>
<dbReference type="InterPro" id="IPR041164">
    <property type="entry name" value="LDcluster4"/>
</dbReference>
<dbReference type="PANTHER" id="PTHR43393">
    <property type="entry name" value="CYTOKININ RIBOSIDE 5'-MONOPHOSPHATE PHOSPHORIBOHYDROLASE"/>
    <property type="match status" value="1"/>
</dbReference>
<dbReference type="Pfam" id="PF18306">
    <property type="entry name" value="LDcluster4"/>
    <property type="match status" value="1"/>
</dbReference>
<organism evidence="2 3">
    <name type="scientific">Natrinema pellirubrum (strain DSM 15624 / CIP 106293 / JCM 10476 / NCIMB 786 / 157)</name>
    <dbReference type="NCBI Taxonomy" id="797303"/>
    <lineage>
        <taxon>Archaea</taxon>
        <taxon>Methanobacteriati</taxon>
        <taxon>Methanobacteriota</taxon>
        <taxon>Stenosarchaea group</taxon>
        <taxon>Halobacteria</taxon>
        <taxon>Halobacteriales</taxon>
        <taxon>Natrialbaceae</taxon>
        <taxon>Natrinema</taxon>
    </lineage>
</organism>
<dbReference type="EMBL" id="AOIE01000110">
    <property type="protein sequence ID" value="ELY70443.1"/>
    <property type="molecule type" value="Genomic_DNA"/>
</dbReference>
<sequence length="188" mass="19187">MSDTYFVDRRTGSSARRSGGRLETEPIMVAARAHSRMRVSVIGGGTITDEQAARAERVGRELAARGHTVVCGGRGGTMAAVCRGAKAEGGTTIGILPGERRDAANDDVDLPIVTGLGHARNALVPLNGDAVIALAGGVGTLSEIGFAGIYDRPVVGLETHDVDAVGLDLETVDTPAAAVDAVEAALES</sequence>
<dbReference type="InterPro" id="IPR005268">
    <property type="entry name" value="CHP00725"/>
</dbReference>
<dbReference type="PANTHER" id="PTHR43393:SF3">
    <property type="entry name" value="LYSINE DECARBOXYLASE-LIKE PROTEIN"/>
    <property type="match status" value="1"/>
</dbReference>
<reference evidence="2 3" key="1">
    <citation type="journal article" date="2014" name="PLoS Genet.">
        <title>Phylogenetically driven sequencing of extremely halophilic archaea reveals strategies for static and dynamic osmo-response.</title>
        <authorList>
            <person name="Becker E.A."/>
            <person name="Seitzer P.M."/>
            <person name="Tritt A."/>
            <person name="Larsen D."/>
            <person name="Krusor M."/>
            <person name="Yao A.I."/>
            <person name="Wu D."/>
            <person name="Madern D."/>
            <person name="Eisen J.A."/>
            <person name="Darling A.E."/>
            <person name="Facciotti M.T."/>
        </authorList>
    </citation>
    <scope>NUCLEOTIDE SEQUENCE [LARGE SCALE GENOMIC DNA]</scope>
    <source>
        <strain evidence="2 3">DSM 15624</strain>
    </source>
</reference>
<protein>
    <recommendedName>
        <fullName evidence="4">TIGR00725 family protein</fullName>
    </recommendedName>
</protein>
<keyword evidence="3" id="KW-1185">Reference proteome</keyword>
<proteinExistence type="predicted"/>